<evidence type="ECO:0000313" key="1">
    <source>
        <dbReference type="EMBL" id="EIT85950.1"/>
    </source>
</evidence>
<dbReference type="PATRIC" id="fig|1196324.3.peg.1828"/>
<protein>
    <submittedName>
        <fullName evidence="1">Uncharacterized protein</fullName>
    </submittedName>
</protein>
<organism evidence="1 2">
    <name type="scientific">Fictibacillus macauensis ZFHKF-1</name>
    <dbReference type="NCBI Taxonomy" id="1196324"/>
    <lineage>
        <taxon>Bacteria</taxon>
        <taxon>Bacillati</taxon>
        <taxon>Bacillota</taxon>
        <taxon>Bacilli</taxon>
        <taxon>Bacillales</taxon>
        <taxon>Fictibacillaceae</taxon>
        <taxon>Fictibacillus</taxon>
    </lineage>
</organism>
<evidence type="ECO:0000313" key="2">
    <source>
        <dbReference type="Proteomes" id="UP000004080"/>
    </source>
</evidence>
<dbReference type="OrthoDB" id="2663315at2"/>
<keyword evidence="2" id="KW-1185">Reference proteome</keyword>
<dbReference type="Proteomes" id="UP000004080">
    <property type="component" value="Unassembled WGS sequence"/>
</dbReference>
<comment type="caution">
    <text evidence="1">The sequence shown here is derived from an EMBL/GenBank/DDBJ whole genome shotgun (WGS) entry which is preliminary data.</text>
</comment>
<dbReference type="AlphaFoldDB" id="I8UGF8"/>
<dbReference type="RefSeq" id="WP_007201882.1">
    <property type="nucleotide sequence ID" value="NZ_AKKV01000024.1"/>
</dbReference>
<name>I8UGF8_9BACL</name>
<accession>I8UGF8</accession>
<dbReference type="EMBL" id="AKKV01000024">
    <property type="protein sequence ID" value="EIT85950.1"/>
    <property type="molecule type" value="Genomic_DNA"/>
</dbReference>
<dbReference type="STRING" id="1196324.A374_08944"/>
<gene>
    <name evidence="1" type="ORF">A374_08944</name>
</gene>
<proteinExistence type="predicted"/>
<sequence length="143" mass="16444">MTVQITKRHLDFVEEARKAFEESPRLESYRSSDESLLALRMGAYRDCIDVYNLDGGVANFVQQLPPMPAPRKMIHDFSLLMEHQFPKMFSIENKELGVLEEVSGFLISELNKRDKDKFAITRYCTMIANCAMMIADNEGSQEL</sequence>
<reference evidence="1 2" key="1">
    <citation type="journal article" date="2012" name="J. Bacteriol.">
        <title>Genome of Bacillus macauensis ZFHKF-1, a Long-Chain-Forming Bacterium.</title>
        <authorList>
            <person name="Cai L."/>
            <person name="Zhang T."/>
        </authorList>
    </citation>
    <scope>NUCLEOTIDE SEQUENCE [LARGE SCALE GENOMIC DNA]</scope>
    <source>
        <strain evidence="1 2">ZFHKF-1</strain>
    </source>
</reference>